<keyword evidence="2" id="KW-1185">Reference proteome</keyword>
<accession>A0A9X9M9D6</accession>
<gene>
    <name evidence="1" type="ORF">BN2614_LOCUS3</name>
</gene>
<evidence type="ECO:0000313" key="1">
    <source>
        <dbReference type="EMBL" id="VCX39954.1"/>
    </source>
</evidence>
<dbReference type="Proteomes" id="UP000269945">
    <property type="component" value="Unassembled WGS sequence"/>
</dbReference>
<organism evidence="1 2">
    <name type="scientific">Gulo gulo</name>
    <name type="common">Wolverine</name>
    <name type="synonym">Gluton</name>
    <dbReference type="NCBI Taxonomy" id="48420"/>
    <lineage>
        <taxon>Eukaryota</taxon>
        <taxon>Metazoa</taxon>
        <taxon>Chordata</taxon>
        <taxon>Craniata</taxon>
        <taxon>Vertebrata</taxon>
        <taxon>Euteleostomi</taxon>
        <taxon>Mammalia</taxon>
        <taxon>Eutheria</taxon>
        <taxon>Laurasiatheria</taxon>
        <taxon>Carnivora</taxon>
        <taxon>Caniformia</taxon>
        <taxon>Musteloidea</taxon>
        <taxon>Mustelidae</taxon>
        <taxon>Guloninae</taxon>
        <taxon>Gulo</taxon>
    </lineage>
</organism>
<proteinExistence type="predicted"/>
<comment type="caution">
    <text evidence="1">The sequence shown here is derived from an EMBL/GenBank/DDBJ whole genome shotgun (WGS) entry which is preliminary data.</text>
</comment>
<dbReference type="EMBL" id="CYRY02044792">
    <property type="protein sequence ID" value="VCX39954.1"/>
    <property type="molecule type" value="Genomic_DNA"/>
</dbReference>
<name>A0A9X9M9D6_GULGU</name>
<protein>
    <submittedName>
        <fullName evidence="1">Uncharacterized protein</fullName>
    </submittedName>
</protein>
<dbReference type="AlphaFoldDB" id="A0A9X9M9D6"/>
<evidence type="ECO:0000313" key="2">
    <source>
        <dbReference type="Proteomes" id="UP000269945"/>
    </source>
</evidence>
<reference evidence="1 2" key="1">
    <citation type="submission" date="2018-10" db="EMBL/GenBank/DDBJ databases">
        <authorList>
            <person name="Ekblom R."/>
            <person name="Jareborg N."/>
        </authorList>
    </citation>
    <scope>NUCLEOTIDE SEQUENCE [LARGE SCALE GENOMIC DNA]</scope>
    <source>
        <tissue evidence="1">Muscle</tissue>
    </source>
</reference>
<sequence length="57" mass="6455">MQVDGQILEFGRRIWTWDMHLGVMSTKLASEGVLSHPSFQGLKDMLCWSKGIFSGIQ</sequence>